<feature type="region of interest" description="Disordered" evidence="1">
    <location>
        <begin position="1"/>
        <end position="20"/>
    </location>
</feature>
<dbReference type="PANTHER" id="PTHR31134">
    <property type="entry name" value="TRANSMEMBRANE PROTEIN 128"/>
    <property type="match status" value="1"/>
</dbReference>
<evidence type="ECO:0000256" key="2">
    <source>
        <dbReference type="SAM" id="Phobius"/>
    </source>
</evidence>
<evidence type="ECO:0000313" key="14">
    <source>
        <dbReference type="Proteomes" id="UP000437068"/>
    </source>
</evidence>
<dbReference type="Proteomes" id="UP000486351">
    <property type="component" value="Unassembled WGS sequence"/>
</dbReference>
<dbReference type="Proteomes" id="UP000488956">
    <property type="component" value="Unassembled WGS sequence"/>
</dbReference>
<feature type="transmembrane region" description="Helical" evidence="2">
    <location>
        <begin position="52"/>
        <end position="72"/>
    </location>
</feature>
<feature type="transmembrane region" description="Helical" evidence="2">
    <location>
        <begin position="183"/>
        <end position="204"/>
    </location>
</feature>
<dbReference type="EMBL" id="QXFW01002799">
    <property type="protein sequence ID" value="KAE8975320.1"/>
    <property type="molecule type" value="Genomic_DNA"/>
</dbReference>
<evidence type="ECO:0000313" key="15">
    <source>
        <dbReference type="Proteomes" id="UP000440367"/>
    </source>
</evidence>
<keyword evidence="2" id="KW-1133">Transmembrane helix</keyword>
<evidence type="ECO:0008006" key="21">
    <source>
        <dbReference type="Google" id="ProtNLM"/>
    </source>
</evidence>
<sequence>MMSMEQEVTARRPHSARVGDDADEELMEKETDPMVVAAPAPAARREQLAQSWVRVVLDRIWSLTFLGVASLGLYEAEFVPLLLHAPHARRSFVHLGVLFGSLLGLFGGYIEVYRGMVLGERVLYATAKTATHGMLASMLASGFCLAVGMWPVWHWLTLPYLFMWSWGVVVQLLVILPPVLQRVVFVGGYLWFMHAYLSMFLIGVQ</sequence>
<dbReference type="EMBL" id="QXFZ01003034">
    <property type="protein sequence ID" value="KAE9071790.1"/>
    <property type="molecule type" value="Genomic_DNA"/>
</dbReference>
<feature type="transmembrane region" description="Helical" evidence="2">
    <location>
        <begin position="158"/>
        <end position="176"/>
    </location>
</feature>
<evidence type="ECO:0000313" key="20">
    <source>
        <dbReference type="Proteomes" id="UP000488956"/>
    </source>
</evidence>
<feature type="transmembrane region" description="Helical" evidence="2">
    <location>
        <begin position="133"/>
        <end position="152"/>
    </location>
</feature>
<dbReference type="Proteomes" id="UP000440732">
    <property type="component" value="Unassembled WGS sequence"/>
</dbReference>
<keyword evidence="13" id="KW-1185">Reference proteome</keyword>
<dbReference type="EMBL" id="QXFX01003090">
    <property type="protein sequence ID" value="KAE9071281.1"/>
    <property type="molecule type" value="Genomic_DNA"/>
</dbReference>
<dbReference type="Proteomes" id="UP000429523">
    <property type="component" value="Unassembled WGS sequence"/>
</dbReference>
<name>A0A6A3R676_9STRA</name>
<dbReference type="Pfam" id="PF20479">
    <property type="entry name" value="TMEM128"/>
    <property type="match status" value="1"/>
</dbReference>
<dbReference type="OrthoDB" id="58903at2759"/>
<evidence type="ECO:0000313" key="10">
    <source>
        <dbReference type="EMBL" id="KAE9277129.1"/>
    </source>
</evidence>
<gene>
    <name evidence="10" type="ORF">PF001_g25807</name>
    <name evidence="9" type="ORF">PF002_g27090</name>
    <name evidence="8" type="ORF">PF005_g26399</name>
    <name evidence="7" type="ORF">PF006_g25716</name>
    <name evidence="6" type="ORF">PF007_g26423</name>
    <name evidence="11" type="ORF">PF008_g26070</name>
    <name evidence="3" type="ORF">PF009_g26810</name>
    <name evidence="5" type="ORF">PF010_g25931</name>
    <name evidence="4" type="ORF">PF011_g24525</name>
</gene>
<dbReference type="PANTHER" id="PTHR31134:SF1">
    <property type="entry name" value="TRANSMEMBRANE PROTEIN 128"/>
    <property type="match status" value="1"/>
</dbReference>
<keyword evidence="2" id="KW-0812">Transmembrane</keyword>
<evidence type="ECO:0000313" key="3">
    <source>
        <dbReference type="EMBL" id="KAE8922933.1"/>
    </source>
</evidence>
<evidence type="ECO:0000313" key="7">
    <source>
        <dbReference type="EMBL" id="KAE9087825.1"/>
    </source>
</evidence>
<dbReference type="Proteomes" id="UP000440367">
    <property type="component" value="Unassembled WGS sequence"/>
</dbReference>
<evidence type="ECO:0000313" key="8">
    <source>
        <dbReference type="EMBL" id="KAE9173140.1"/>
    </source>
</evidence>
<evidence type="ECO:0000313" key="16">
    <source>
        <dbReference type="Proteomes" id="UP000440732"/>
    </source>
</evidence>
<dbReference type="Proteomes" id="UP000437068">
    <property type="component" value="Unassembled WGS sequence"/>
</dbReference>
<evidence type="ECO:0000313" key="9">
    <source>
        <dbReference type="EMBL" id="KAE9182091.1"/>
    </source>
</evidence>
<dbReference type="Proteomes" id="UP000460718">
    <property type="component" value="Unassembled WGS sequence"/>
</dbReference>
<dbReference type="InterPro" id="IPR033579">
    <property type="entry name" value="TMEM128"/>
</dbReference>
<keyword evidence="2" id="KW-0472">Membrane</keyword>
<dbReference type="EMBL" id="QXGF01002928">
    <property type="protein sequence ID" value="KAE8922933.1"/>
    <property type="molecule type" value="Genomic_DNA"/>
</dbReference>
<evidence type="ECO:0000313" key="18">
    <source>
        <dbReference type="Proteomes" id="UP000460718"/>
    </source>
</evidence>
<comment type="caution">
    <text evidence="7">The sequence shown here is derived from an EMBL/GenBank/DDBJ whole genome shotgun (WGS) entry which is preliminary data.</text>
</comment>
<evidence type="ECO:0000313" key="17">
    <source>
        <dbReference type="Proteomes" id="UP000441208"/>
    </source>
</evidence>
<feature type="transmembrane region" description="Helical" evidence="2">
    <location>
        <begin position="92"/>
        <end position="112"/>
    </location>
</feature>
<evidence type="ECO:0000313" key="13">
    <source>
        <dbReference type="Proteomes" id="UP000433483"/>
    </source>
</evidence>
<proteinExistence type="predicted"/>
<accession>A0A6A3R676</accession>
<evidence type="ECO:0000313" key="6">
    <source>
        <dbReference type="EMBL" id="KAE9071790.1"/>
    </source>
</evidence>
<evidence type="ECO:0000313" key="11">
    <source>
        <dbReference type="EMBL" id="KAE9288705.1"/>
    </source>
</evidence>
<evidence type="ECO:0000313" key="12">
    <source>
        <dbReference type="Proteomes" id="UP000429523"/>
    </source>
</evidence>
<dbReference type="EMBL" id="QXGB01003045">
    <property type="protein sequence ID" value="KAE9173140.1"/>
    <property type="molecule type" value="Genomic_DNA"/>
</dbReference>
<organism evidence="7 16">
    <name type="scientific">Phytophthora fragariae</name>
    <dbReference type="NCBI Taxonomy" id="53985"/>
    <lineage>
        <taxon>Eukaryota</taxon>
        <taxon>Sar</taxon>
        <taxon>Stramenopiles</taxon>
        <taxon>Oomycota</taxon>
        <taxon>Peronosporomycetes</taxon>
        <taxon>Peronosporales</taxon>
        <taxon>Peronosporaceae</taxon>
        <taxon>Phytophthora</taxon>
    </lineage>
</organism>
<dbReference type="EMBL" id="QXFY01003095">
    <property type="protein sequence ID" value="KAE9288705.1"/>
    <property type="molecule type" value="Genomic_DNA"/>
</dbReference>
<evidence type="ECO:0000256" key="1">
    <source>
        <dbReference type="SAM" id="MobiDB-lite"/>
    </source>
</evidence>
<dbReference type="AlphaFoldDB" id="A0A6A3R676"/>
<protein>
    <recommendedName>
        <fullName evidence="21">Transmembrane protein</fullName>
    </recommendedName>
</protein>
<dbReference type="Proteomes" id="UP000433483">
    <property type="component" value="Unassembled WGS sequence"/>
</dbReference>
<evidence type="ECO:0000313" key="5">
    <source>
        <dbReference type="EMBL" id="KAE9071281.1"/>
    </source>
</evidence>
<dbReference type="Proteomes" id="UP000441208">
    <property type="component" value="Unassembled WGS sequence"/>
</dbReference>
<reference evidence="12 13" key="1">
    <citation type="submission" date="2018-08" db="EMBL/GenBank/DDBJ databases">
        <title>Genomic investigation of the strawberry pathogen Phytophthora fragariae indicates pathogenicity is determined by transcriptional variation in three key races.</title>
        <authorList>
            <person name="Adams T.M."/>
            <person name="Armitage A.D."/>
            <person name="Sobczyk M.K."/>
            <person name="Bates H.J."/>
            <person name="Dunwell J.M."/>
            <person name="Nellist C.F."/>
            <person name="Harrison R.J."/>
        </authorList>
    </citation>
    <scope>NUCLEOTIDE SEQUENCE [LARGE SCALE GENOMIC DNA]</scope>
    <source>
        <strain evidence="10 14">A4</strain>
        <strain evidence="9 15">BC-1</strain>
        <strain evidence="8 13">NOV-27</strain>
        <strain evidence="7 16">NOV-5</strain>
        <strain evidence="6 17">NOV-71</strain>
        <strain evidence="11 19">NOV-77</strain>
        <strain evidence="3 12">NOV-9</strain>
        <strain evidence="5 20">ONT-3</strain>
        <strain evidence="4 18">SCRP245</strain>
    </source>
</reference>
<dbReference type="EMBL" id="QXGE01003094">
    <property type="protein sequence ID" value="KAE9277129.1"/>
    <property type="molecule type" value="Genomic_DNA"/>
</dbReference>
<dbReference type="EMBL" id="QXGD01002970">
    <property type="protein sequence ID" value="KAE9182091.1"/>
    <property type="molecule type" value="Genomic_DNA"/>
</dbReference>
<dbReference type="EMBL" id="QXGA01003079">
    <property type="protein sequence ID" value="KAE9087825.1"/>
    <property type="molecule type" value="Genomic_DNA"/>
</dbReference>
<evidence type="ECO:0000313" key="19">
    <source>
        <dbReference type="Proteomes" id="UP000486351"/>
    </source>
</evidence>
<evidence type="ECO:0000313" key="4">
    <source>
        <dbReference type="EMBL" id="KAE8975320.1"/>
    </source>
</evidence>